<dbReference type="OrthoDB" id="270584at2759"/>
<sequence>MKAVNIFPSWMRQSCVGPRIRPTTRIGLSGQRVPPPLYFINRFRLDTRRPISTSYALGSTFKSSAELVAKWLSFPAISKPVVRHVTTNDSARPLSAPNDDDSVTDRNTSRIDSDGSSSPIVKLRPYQIDCINAVLDILENTDLTRLAISSPTGSGKTVMFTALIPRVPPRICSDESPRVVARRVLIVVGAVHLVHQTAQTVKRFLPDASLEKRLDSYDPSTFKAVIIDKAHHSVAETYLKITRHFDPRLVRLGKASDRPLEQNNVEPYVFEHSKTDCKRPLPRHLGPTPFTMSPNGEPCVPIIGVSATLLRADKVSVGKVFEKIVWHASWLDMIAAGYLSKMRFTTVKLGNGLDLKSVRRKGKNGDFVLKALAEVVDRKTVNEIVVAVYKNKIQGVYTSTVMYACNIQHTKSLQVEFRAQGVLARAVDGTTSKDEIEEVLDRFRAGEMHVLINCSKSARMILTSWTLHSFTFFHDAADLFMEGVDLPCIDSIMAVHPTHSWPRWLQMLGRGMRLSPETNKTHCHVFEFVGNATDGLACSPNLLDVGFRVMPEYRSATGGGEKMAPPPIELMSDIQAHDIIPHLGHDVFGSAPEYLAASSPDDPSGHLDLWRSTPNAWIGLGNDAYVLVVGKKRQIKVEGHASGNGTLWKATGYEDGDDEDEFGDILSESVTLGKAQDLASLIKEMDQLVCNDPDWRPDFSLNRNAQWRSEDPTEAQCNYLEMLEMRLQDYSILSTKGRVSSLWVPGRESENAELLAMEELTRGEMTDAITRVKWGGNECWTALKKRYGNC</sequence>
<dbReference type="GO" id="GO:0036121">
    <property type="term" value="F:double-stranded DNA helicase activity"/>
    <property type="evidence" value="ECO:0007669"/>
    <property type="project" value="TreeGrafter"/>
</dbReference>
<keyword evidence="1" id="KW-0378">Hydrolase</keyword>
<feature type="compositionally biased region" description="Basic and acidic residues" evidence="2">
    <location>
        <begin position="103"/>
        <end position="113"/>
    </location>
</feature>
<evidence type="ECO:0000256" key="1">
    <source>
        <dbReference type="ARBA" id="ARBA00022806"/>
    </source>
</evidence>
<accession>A0A2X0MT24</accession>
<dbReference type="AlphaFoldDB" id="A0A2X0MT24"/>
<gene>
    <name evidence="4" type="ORF">BZ3500_MVSOF-1268-A1-R1_CHR8-1G09727</name>
</gene>
<protein>
    <submittedName>
        <fullName evidence="4">BZ3500_MvSof-1268-A1-R1_Chr8-1g09727 protein</fullName>
    </submittedName>
</protein>
<evidence type="ECO:0000259" key="3">
    <source>
        <dbReference type="SMART" id="SM00490"/>
    </source>
</evidence>
<dbReference type="GO" id="GO:0032042">
    <property type="term" value="P:mitochondrial DNA metabolic process"/>
    <property type="evidence" value="ECO:0007669"/>
    <property type="project" value="TreeGrafter"/>
</dbReference>
<dbReference type="GO" id="GO:0016787">
    <property type="term" value="F:hydrolase activity"/>
    <property type="evidence" value="ECO:0007669"/>
    <property type="project" value="InterPro"/>
</dbReference>
<dbReference type="GO" id="GO:0005759">
    <property type="term" value="C:mitochondrial matrix"/>
    <property type="evidence" value="ECO:0007669"/>
    <property type="project" value="TreeGrafter"/>
</dbReference>
<dbReference type="InterPro" id="IPR050742">
    <property type="entry name" value="Helicase_Restrict-Modif_Enz"/>
</dbReference>
<dbReference type="GO" id="GO:0000403">
    <property type="term" value="F:Y-form DNA binding"/>
    <property type="evidence" value="ECO:0007669"/>
    <property type="project" value="TreeGrafter"/>
</dbReference>
<keyword evidence="5" id="KW-1185">Reference proteome</keyword>
<organism evidence="4 5">
    <name type="scientific">Microbotryum saponariae</name>
    <dbReference type="NCBI Taxonomy" id="289078"/>
    <lineage>
        <taxon>Eukaryota</taxon>
        <taxon>Fungi</taxon>
        <taxon>Dikarya</taxon>
        <taxon>Basidiomycota</taxon>
        <taxon>Pucciniomycotina</taxon>
        <taxon>Microbotryomycetes</taxon>
        <taxon>Microbotryales</taxon>
        <taxon>Microbotryaceae</taxon>
        <taxon>Microbotryum</taxon>
    </lineage>
</organism>
<dbReference type="Proteomes" id="UP000249723">
    <property type="component" value="Unassembled WGS sequence"/>
</dbReference>
<dbReference type="InterPro" id="IPR027417">
    <property type="entry name" value="P-loop_NTPase"/>
</dbReference>
<reference evidence="5" key="1">
    <citation type="submission" date="2016-10" db="EMBL/GenBank/DDBJ databases">
        <authorList>
            <person name="Jeantristanb JTB J.-T."/>
            <person name="Ricardo R."/>
        </authorList>
    </citation>
    <scope>NUCLEOTIDE SEQUENCE [LARGE SCALE GENOMIC DNA]</scope>
</reference>
<dbReference type="PANTHER" id="PTHR47396:SF1">
    <property type="entry name" value="ATP-DEPENDENT HELICASE IRC3-RELATED"/>
    <property type="match status" value="1"/>
</dbReference>
<keyword evidence="1" id="KW-0347">Helicase</keyword>
<feature type="domain" description="Helicase C-terminal" evidence="3">
    <location>
        <begin position="411"/>
        <end position="515"/>
    </location>
</feature>
<dbReference type="InterPro" id="IPR006935">
    <property type="entry name" value="Helicase/UvrB_N"/>
</dbReference>
<feature type="region of interest" description="Disordered" evidence="2">
    <location>
        <begin position="88"/>
        <end position="117"/>
    </location>
</feature>
<dbReference type="GO" id="GO:0061749">
    <property type="term" value="F:forked DNA-dependent helicase activity"/>
    <property type="evidence" value="ECO:0007669"/>
    <property type="project" value="TreeGrafter"/>
</dbReference>
<keyword evidence="1" id="KW-0547">Nucleotide-binding</keyword>
<dbReference type="PANTHER" id="PTHR47396">
    <property type="entry name" value="TYPE I RESTRICTION ENZYME ECOKI R PROTEIN"/>
    <property type="match status" value="1"/>
</dbReference>
<dbReference type="EMBL" id="FMWP01000087">
    <property type="protein sequence ID" value="SCZ95684.1"/>
    <property type="molecule type" value="Genomic_DNA"/>
</dbReference>
<proteinExistence type="predicted"/>
<name>A0A2X0MT24_9BASI</name>
<dbReference type="GO" id="GO:0070125">
    <property type="term" value="P:mitochondrial translational elongation"/>
    <property type="evidence" value="ECO:0007669"/>
    <property type="project" value="TreeGrafter"/>
</dbReference>
<evidence type="ECO:0000256" key="2">
    <source>
        <dbReference type="SAM" id="MobiDB-lite"/>
    </source>
</evidence>
<dbReference type="InterPro" id="IPR001650">
    <property type="entry name" value="Helicase_C-like"/>
</dbReference>
<dbReference type="Gene3D" id="3.40.50.300">
    <property type="entry name" value="P-loop containing nucleotide triphosphate hydrolases"/>
    <property type="match status" value="2"/>
</dbReference>
<dbReference type="Pfam" id="PF04851">
    <property type="entry name" value="ResIII"/>
    <property type="match status" value="1"/>
</dbReference>
<dbReference type="Pfam" id="PF00271">
    <property type="entry name" value="Helicase_C"/>
    <property type="match status" value="1"/>
</dbReference>
<dbReference type="GO" id="GO:0005524">
    <property type="term" value="F:ATP binding"/>
    <property type="evidence" value="ECO:0007669"/>
    <property type="project" value="InterPro"/>
</dbReference>
<dbReference type="SUPFAM" id="SSF52540">
    <property type="entry name" value="P-loop containing nucleoside triphosphate hydrolases"/>
    <property type="match status" value="1"/>
</dbReference>
<dbReference type="STRING" id="289078.A0A2X0MT24"/>
<keyword evidence="1" id="KW-0067">ATP-binding</keyword>
<dbReference type="SMART" id="SM00490">
    <property type="entry name" value="HELICc"/>
    <property type="match status" value="1"/>
</dbReference>
<evidence type="ECO:0000313" key="4">
    <source>
        <dbReference type="EMBL" id="SCZ95684.1"/>
    </source>
</evidence>
<evidence type="ECO:0000313" key="5">
    <source>
        <dbReference type="Proteomes" id="UP000249723"/>
    </source>
</evidence>